<sequence>MQISHLVLVKIQFFHNIELIYIYLVVCFLRIEPETSKCSTEAGIFKSNKTDSTRLFRANFGSINDLFPDLRNRRIWFNEKQLEAIKSCPFSNLLQVFMNSQLSKEQLTKINKGIEMMIHSFVLMKDGTFGFKLNEGGDLYFPAPEDYAVILGLQLIANGIEDKLSEERKVTPSKKDQCMKYKFGDTKPPVIKSTEVQLAIHQAISKGEVDDVV</sequence>
<organism evidence="1 2">
    <name type="scientific">Papaver atlanticum</name>
    <dbReference type="NCBI Taxonomy" id="357466"/>
    <lineage>
        <taxon>Eukaryota</taxon>
        <taxon>Viridiplantae</taxon>
        <taxon>Streptophyta</taxon>
        <taxon>Embryophyta</taxon>
        <taxon>Tracheophyta</taxon>
        <taxon>Spermatophyta</taxon>
        <taxon>Magnoliopsida</taxon>
        <taxon>Ranunculales</taxon>
        <taxon>Papaveraceae</taxon>
        <taxon>Papaveroideae</taxon>
        <taxon>Papaver</taxon>
    </lineage>
</organism>
<proteinExistence type="predicted"/>
<protein>
    <submittedName>
        <fullName evidence="1">Uncharacterized protein</fullName>
    </submittedName>
</protein>
<dbReference type="Proteomes" id="UP001202328">
    <property type="component" value="Unassembled WGS sequence"/>
</dbReference>
<evidence type="ECO:0000313" key="2">
    <source>
        <dbReference type="Proteomes" id="UP001202328"/>
    </source>
</evidence>
<dbReference type="EMBL" id="JAJJMB010008919">
    <property type="protein sequence ID" value="KAI3919315.1"/>
    <property type="molecule type" value="Genomic_DNA"/>
</dbReference>
<accession>A0AAD4XKR9</accession>
<keyword evidence="2" id="KW-1185">Reference proteome</keyword>
<name>A0AAD4XKR9_9MAGN</name>
<feature type="non-terminal residue" evidence="1">
    <location>
        <position position="213"/>
    </location>
</feature>
<dbReference type="AlphaFoldDB" id="A0AAD4XKR9"/>
<comment type="caution">
    <text evidence="1">The sequence shown here is derived from an EMBL/GenBank/DDBJ whole genome shotgun (WGS) entry which is preliminary data.</text>
</comment>
<reference evidence="1" key="1">
    <citation type="submission" date="2022-04" db="EMBL/GenBank/DDBJ databases">
        <title>A functionally conserved STORR gene fusion in Papaver species that diverged 16.8 million years ago.</title>
        <authorList>
            <person name="Catania T."/>
        </authorList>
    </citation>
    <scope>NUCLEOTIDE SEQUENCE</scope>
    <source>
        <strain evidence="1">S-188037</strain>
    </source>
</reference>
<gene>
    <name evidence="1" type="ORF">MKW98_030451</name>
</gene>
<evidence type="ECO:0000313" key="1">
    <source>
        <dbReference type="EMBL" id="KAI3919315.1"/>
    </source>
</evidence>